<dbReference type="InterPro" id="IPR000916">
    <property type="entry name" value="Bet_v_I/MLP"/>
</dbReference>
<dbReference type="Proteomes" id="UP000734854">
    <property type="component" value="Unassembled WGS sequence"/>
</dbReference>
<name>A0A8J5G6Y8_ZINOF</name>
<evidence type="ECO:0000313" key="4">
    <source>
        <dbReference type="Proteomes" id="UP000734854"/>
    </source>
</evidence>
<feature type="domain" description="Bet v I/Major latex protein" evidence="2">
    <location>
        <begin position="1"/>
        <end position="155"/>
    </location>
</feature>
<organism evidence="3 4">
    <name type="scientific">Zingiber officinale</name>
    <name type="common">Ginger</name>
    <name type="synonym">Amomum zingiber</name>
    <dbReference type="NCBI Taxonomy" id="94328"/>
    <lineage>
        <taxon>Eukaryota</taxon>
        <taxon>Viridiplantae</taxon>
        <taxon>Streptophyta</taxon>
        <taxon>Embryophyta</taxon>
        <taxon>Tracheophyta</taxon>
        <taxon>Spermatophyta</taxon>
        <taxon>Magnoliopsida</taxon>
        <taxon>Liliopsida</taxon>
        <taxon>Zingiberales</taxon>
        <taxon>Zingiberaceae</taxon>
        <taxon>Zingiber</taxon>
    </lineage>
</organism>
<dbReference type="Pfam" id="PF00407">
    <property type="entry name" value="Bet_v_1"/>
    <property type="match status" value="1"/>
</dbReference>
<dbReference type="FunFam" id="3.30.530.20:FF:000007">
    <property type="entry name" value="Major pollen allergen Bet v 1-A"/>
    <property type="match status" value="1"/>
</dbReference>
<dbReference type="GO" id="GO:0006952">
    <property type="term" value="P:defense response"/>
    <property type="evidence" value="ECO:0007669"/>
    <property type="project" value="InterPro"/>
</dbReference>
<keyword evidence="4" id="KW-1185">Reference proteome</keyword>
<dbReference type="InterPro" id="IPR050279">
    <property type="entry name" value="Plant_def-hormone_signal"/>
</dbReference>
<dbReference type="GO" id="GO:0038023">
    <property type="term" value="F:signaling receptor activity"/>
    <property type="evidence" value="ECO:0007669"/>
    <property type="project" value="TreeGrafter"/>
</dbReference>
<protein>
    <recommendedName>
        <fullName evidence="2">Bet v I/Major latex protein domain-containing protein</fullName>
    </recommendedName>
</protein>
<dbReference type="CDD" id="cd07816">
    <property type="entry name" value="Bet_v1-like"/>
    <property type="match status" value="1"/>
</dbReference>
<dbReference type="PANTHER" id="PTHR31213">
    <property type="entry name" value="OS08G0374000 PROTEIN-RELATED"/>
    <property type="match status" value="1"/>
</dbReference>
<dbReference type="PANTHER" id="PTHR31213:SF201">
    <property type="entry name" value="OS03G0300400 PROTEIN"/>
    <property type="match status" value="1"/>
</dbReference>
<dbReference type="GO" id="GO:0005737">
    <property type="term" value="C:cytoplasm"/>
    <property type="evidence" value="ECO:0007669"/>
    <property type="project" value="TreeGrafter"/>
</dbReference>
<comment type="similarity">
    <text evidence="1">Belongs to the BetVI family.</text>
</comment>
<evidence type="ECO:0000256" key="1">
    <source>
        <dbReference type="ARBA" id="ARBA00009744"/>
    </source>
</evidence>
<dbReference type="GO" id="GO:0009738">
    <property type="term" value="P:abscisic acid-activated signaling pathway"/>
    <property type="evidence" value="ECO:0007669"/>
    <property type="project" value="TreeGrafter"/>
</dbReference>
<sequence length="161" mass="17521">MVVGSCIDEITVNVSNSRLWKGAVCDAHILYPKLLPDFFAKGERVGEGVGSINILHFAPASKMPIGSVNKTKVEIFDEATYSTKYSVIEGGFVGVYFKSVSYESIFEATGPNTCVAKVKTVYETLEDKPPSEEELKAIRDGSTQVLKAVEAYLIANPDVYA</sequence>
<evidence type="ECO:0000259" key="2">
    <source>
        <dbReference type="Pfam" id="PF00407"/>
    </source>
</evidence>
<comment type="caution">
    <text evidence="3">The sequence shown here is derived from an EMBL/GenBank/DDBJ whole genome shotgun (WGS) entry which is preliminary data.</text>
</comment>
<dbReference type="OrthoDB" id="1500546at2759"/>
<dbReference type="AlphaFoldDB" id="A0A8J5G6Y8"/>
<reference evidence="3 4" key="1">
    <citation type="submission" date="2020-08" db="EMBL/GenBank/DDBJ databases">
        <title>Plant Genome Project.</title>
        <authorList>
            <person name="Zhang R.-G."/>
        </authorList>
    </citation>
    <scope>NUCLEOTIDE SEQUENCE [LARGE SCALE GENOMIC DNA]</scope>
    <source>
        <tissue evidence="3">Rhizome</tissue>
    </source>
</reference>
<evidence type="ECO:0000313" key="3">
    <source>
        <dbReference type="EMBL" id="KAG6499529.1"/>
    </source>
</evidence>
<gene>
    <name evidence="3" type="ORF">ZIOFF_039318</name>
</gene>
<accession>A0A8J5G6Y8</accession>
<dbReference type="GO" id="GO:0004864">
    <property type="term" value="F:protein phosphatase inhibitor activity"/>
    <property type="evidence" value="ECO:0007669"/>
    <property type="project" value="TreeGrafter"/>
</dbReference>
<dbReference type="EMBL" id="JACMSC010000011">
    <property type="protein sequence ID" value="KAG6499529.1"/>
    <property type="molecule type" value="Genomic_DNA"/>
</dbReference>
<proteinExistence type="inferred from homology"/>
<dbReference type="GO" id="GO:0005634">
    <property type="term" value="C:nucleus"/>
    <property type="evidence" value="ECO:0007669"/>
    <property type="project" value="TreeGrafter"/>
</dbReference>
<dbReference type="GO" id="GO:0010427">
    <property type="term" value="F:abscisic acid binding"/>
    <property type="evidence" value="ECO:0007669"/>
    <property type="project" value="TreeGrafter"/>
</dbReference>